<dbReference type="InParanoid" id="A0A0C2TF62"/>
<feature type="compositionally biased region" description="Polar residues" evidence="1">
    <location>
        <begin position="208"/>
        <end position="219"/>
    </location>
</feature>
<dbReference type="HOGENOM" id="CLU_860437_0_0_1"/>
<name>A0A0C2TF62_AMAMK</name>
<reference evidence="2 3" key="1">
    <citation type="submission" date="2014-04" db="EMBL/GenBank/DDBJ databases">
        <title>Evolutionary Origins and Diversification of the Mycorrhizal Mutualists.</title>
        <authorList>
            <consortium name="DOE Joint Genome Institute"/>
            <consortium name="Mycorrhizal Genomics Consortium"/>
            <person name="Kohler A."/>
            <person name="Kuo A."/>
            <person name="Nagy L.G."/>
            <person name="Floudas D."/>
            <person name="Copeland A."/>
            <person name="Barry K.W."/>
            <person name="Cichocki N."/>
            <person name="Veneault-Fourrey C."/>
            <person name="LaButti K."/>
            <person name="Lindquist E.A."/>
            <person name="Lipzen A."/>
            <person name="Lundell T."/>
            <person name="Morin E."/>
            <person name="Murat C."/>
            <person name="Riley R."/>
            <person name="Ohm R."/>
            <person name="Sun H."/>
            <person name="Tunlid A."/>
            <person name="Henrissat B."/>
            <person name="Grigoriev I.V."/>
            <person name="Hibbett D.S."/>
            <person name="Martin F."/>
        </authorList>
    </citation>
    <scope>NUCLEOTIDE SEQUENCE [LARGE SCALE GENOMIC DNA]</scope>
    <source>
        <strain evidence="2 3">Koide BX008</strain>
    </source>
</reference>
<gene>
    <name evidence="2" type="ORF">M378DRAFT_10849</name>
</gene>
<sequence length="323" mass="36311">MGLDLSRRGNTNDSAELFLRSSPGGDHHPPVVINWNPQRLVDANPDGNTINVVNEAEALPRPPAGETTEEGLLQQQQAVLLEQRRLCDMNLQRLHDELYRGRYLTPQDFQPRFCETRRSARANRLDLDIRMMDATKLERRLKRAATLMTGPSPVSSPEPQLQLQHQHRLQHQHQCQICGHREPSPLPYAPLPPEAGSRSGNLVERSGETTTVANPTPRKQTGGFDLFLLNPVSPSSTTSDRQHLGNVGILPVSPRSRPSYRKPTCQHPSLEIYYRGFSHKGKKSRVNIQRKRKSIASRLQSLVTFTEEVRDAQRREAGGGGRS</sequence>
<evidence type="ECO:0000313" key="3">
    <source>
        <dbReference type="Proteomes" id="UP000054549"/>
    </source>
</evidence>
<dbReference type="EMBL" id="KN818242">
    <property type="protein sequence ID" value="KIL65489.1"/>
    <property type="molecule type" value="Genomic_DNA"/>
</dbReference>
<evidence type="ECO:0000313" key="2">
    <source>
        <dbReference type="EMBL" id="KIL65489.1"/>
    </source>
</evidence>
<organism evidence="2 3">
    <name type="scientific">Amanita muscaria (strain Koide BX008)</name>
    <dbReference type="NCBI Taxonomy" id="946122"/>
    <lineage>
        <taxon>Eukaryota</taxon>
        <taxon>Fungi</taxon>
        <taxon>Dikarya</taxon>
        <taxon>Basidiomycota</taxon>
        <taxon>Agaricomycotina</taxon>
        <taxon>Agaricomycetes</taxon>
        <taxon>Agaricomycetidae</taxon>
        <taxon>Agaricales</taxon>
        <taxon>Pluteineae</taxon>
        <taxon>Amanitaceae</taxon>
        <taxon>Amanita</taxon>
    </lineage>
</organism>
<feature type="region of interest" description="Disordered" evidence="1">
    <location>
        <begin position="1"/>
        <end position="29"/>
    </location>
</feature>
<accession>A0A0C2TF62</accession>
<protein>
    <submittedName>
        <fullName evidence="2">Uncharacterized protein</fullName>
    </submittedName>
</protein>
<feature type="region of interest" description="Disordered" evidence="1">
    <location>
        <begin position="179"/>
        <end position="264"/>
    </location>
</feature>
<feature type="compositionally biased region" description="Pro residues" evidence="1">
    <location>
        <begin position="184"/>
        <end position="193"/>
    </location>
</feature>
<dbReference type="Proteomes" id="UP000054549">
    <property type="component" value="Unassembled WGS sequence"/>
</dbReference>
<dbReference type="AlphaFoldDB" id="A0A0C2TF62"/>
<proteinExistence type="predicted"/>
<keyword evidence="3" id="KW-1185">Reference proteome</keyword>
<evidence type="ECO:0000256" key="1">
    <source>
        <dbReference type="SAM" id="MobiDB-lite"/>
    </source>
</evidence>